<feature type="transmembrane region" description="Helical" evidence="9">
    <location>
        <begin position="47"/>
        <end position="64"/>
    </location>
</feature>
<keyword evidence="5 9" id="KW-0812">Transmembrane</keyword>
<dbReference type="Pfam" id="PF04290">
    <property type="entry name" value="DctQ"/>
    <property type="match status" value="1"/>
</dbReference>
<dbReference type="GO" id="GO:0005886">
    <property type="term" value="C:plasma membrane"/>
    <property type="evidence" value="ECO:0007669"/>
    <property type="project" value="UniProtKB-SubCell"/>
</dbReference>
<evidence type="ECO:0000259" key="10">
    <source>
        <dbReference type="Pfam" id="PF04290"/>
    </source>
</evidence>
<evidence type="ECO:0000256" key="3">
    <source>
        <dbReference type="ARBA" id="ARBA00022475"/>
    </source>
</evidence>
<evidence type="ECO:0000313" key="12">
    <source>
        <dbReference type="Proteomes" id="UP000264719"/>
    </source>
</evidence>
<comment type="caution">
    <text evidence="11">The sequence shown here is derived from an EMBL/GenBank/DDBJ whole genome shotgun (WGS) entry which is preliminary data.</text>
</comment>
<reference evidence="11 12" key="1">
    <citation type="journal article" date="2018" name="Nat. Biotechnol.">
        <title>A standardized bacterial taxonomy based on genome phylogeny substantially revises the tree of life.</title>
        <authorList>
            <person name="Parks D.H."/>
            <person name="Chuvochina M."/>
            <person name="Waite D.W."/>
            <person name="Rinke C."/>
            <person name="Skarshewski A."/>
            <person name="Chaumeil P.A."/>
            <person name="Hugenholtz P."/>
        </authorList>
    </citation>
    <scope>NUCLEOTIDE SEQUENCE [LARGE SCALE GENOMIC DNA]</scope>
    <source>
        <strain evidence="11">UBA9169</strain>
    </source>
</reference>
<comment type="subunit">
    <text evidence="9">The complex comprises the extracytoplasmic solute receptor protein and the two transmembrane proteins.</text>
</comment>
<evidence type="ECO:0000256" key="7">
    <source>
        <dbReference type="ARBA" id="ARBA00023136"/>
    </source>
</evidence>
<comment type="function">
    <text evidence="9">Part of the tripartite ATP-independent periplasmic (TRAP) transport system.</text>
</comment>
<keyword evidence="7 9" id="KW-0472">Membrane</keyword>
<dbReference type="InterPro" id="IPR007387">
    <property type="entry name" value="TRAP_DctQ"/>
</dbReference>
<evidence type="ECO:0000256" key="1">
    <source>
        <dbReference type="ARBA" id="ARBA00004429"/>
    </source>
</evidence>
<sequence>MGLFRWLERHLEEALCCIALSVIACSVFFQVVMRYAFGSAPHWTEEVAAFSMAWAVYMGAAFCVRERFHIRILVGAASLPGRLPIWMIFLADLCFAFFAAFMIKVGIEYLGVLWKYPSRTASLGINEFYPQSVIVIGYALILLRLVQLYVRWWVNGRQGYPSVRPEDMGLEPSEDAATEGHL</sequence>
<keyword evidence="2 9" id="KW-0813">Transport</keyword>
<feature type="transmembrane region" description="Helical" evidence="9">
    <location>
        <begin position="14"/>
        <end position="35"/>
    </location>
</feature>
<feature type="transmembrane region" description="Helical" evidence="9">
    <location>
        <begin position="85"/>
        <end position="112"/>
    </location>
</feature>
<dbReference type="PROSITE" id="PS51257">
    <property type="entry name" value="PROKAR_LIPOPROTEIN"/>
    <property type="match status" value="1"/>
</dbReference>
<keyword evidence="6 9" id="KW-1133">Transmembrane helix</keyword>
<protein>
    <recommendedName>
        <fullName evidence="9">TRAP transporter small permease protein</fullName>
    </recommendedName>
</protein>
<name>A0A348WIU8_9RHOB</name>
<feature type="transmembrane region" description="Helical" evidence="9">
    <location>
        <begin position="132"/>
        <end position="154"/>
    </location>
</feature>
<evidence type="ECO:0000256" key="6">
    <source>
        <dbReference type="ARBA" id="ARBA00022989"/>
    </source>
</evidence>
<evidence type="ECO:0000256" key="4">
    <source>
        <dbReference type="ARBA" id="ARBA00022519"/>
    </source>
</evidence>
<dbReference type="EMBL" id="DMVW01000205">
    <property type="protein sequence ID" value="HAR54460.1"/>
    <property type="molecule type" value="Genomic_DNA"/>
</dbReference>
<comment type="subcellular location">
    <subcellularLocation>
        <location evidence="1 9">Cell inner membrane</location>
        <topology evidence="1 9">Multi-pass membrane protein</topology>
    </subcellularLocation>
</comment>
<dbReference type="GO" id="GO:0022857">
    <property type="term" value="F:transmembrane transporter activity"/>
    <property type="evidence" value="ECO:0007669"/>
    <property type="project" value="UniProtKB-UniRule"/>
</dbReference>
<dbReference type="PANTHER" id="PTHR35011">
    <property type="entry name" value="2,3-DIKETO-L-GULONATE TRAP TRANSPORTER SMALL PERMEASE PROTEIN YIAM"/>
    <property type="match status" value="1"/>
</dbReference>
<evidence type="ECO:0000256" key="9">
    <source>
        <dbReference type="RuleBase" id="RU369079"/>
    </source>
</evidence>
<dbReference type="InterPro" id="IPR055348">
    <property type="entry name" value="DctQ"/>
</dbReference>
<gene>
    <name evidence="11" type="ORF">DCS45_21680</name>
</gene>
<accession>A0A348WIU8</accession>
<feature type="domain" description="Tripartite ATP-independent periplasmic transporters DctQ component" evidence="10">
    <location>
        <begin position="23"/>
        <end position="153"/>
    </location>
</feature>
<comment type="similarity">
    <text evidence="8 9">Belongs to the TRAP transporter small permease family.</text>
</comment>
<evidence type="ECO:0000256" key="5">
    <source>
        <dbReference type="ARBA" id="ARBA00022692"/>
    </source>
</evidence>
<dbReference type="AlphaFoldDB" id="A0A348WIU8"/>
<evidence type="ECO:0000256" key="8">
    <source>
        <dbReference type="ARBA" id="ARBA00038436"/>
    </source>
</evidence>
<keyword evidence="3" id="KW-1003">Cell membrane</keyword>
<proteinExistence type="inferred from homology"/>
<evidence type="ECO:0000313" key="11">
    <source>
        <dbReference type="EMBL" id="HAR54460.1"/>
    </source>
</evidence>
<evidence type="ECO:0000256" key="2">
    <source>
        <dbReference type="ARBA" id="ARBA00022448"/>
    </source>
</evidence>
<organism evidence="11 12">
    <name type="scientific">Roseovarius nubinhibens</name>
    <dbReference type="NCBI Taxonomy" id="314263"/>
    <lineage>
        <taxon>Bacteria</taxon>
        <taxon>Pseudomonadati</taxon>
        <taxon>Pseudomonadota</taxon>
        <taxon>Alphaproteobacteria</taxon>
        <taxon>Rhodobacterales</taxon>
        <taxon>Roseobacteraceae</taxon>
        <taxon>Roseovarius</taxon>
    </lineage>
</organism>
<dbReference type="RefSeq" id="WP_216015265.1">
    <property type="nucleotide sequence ID" value="NZ_CAXAXR010000001.1"/>
</dbReference>
<keyword evidence="4 9" id="KW-0997">Cell inner membrane</keyword>
<dbReference type="Proteomes" id="UP000264719">
    <property type="component" value="Unassembled WGS sequence"/>
</dbReference>